<keyword evidence="4" id="KW-0804">Transcription</keyword>
<evidence type="ECO:0000256" key="2">
    <source>
        <dbReference type="ARBA" id="ARBA00023015"/>
    </source>
</evidence>
<comment type="similarity">
    <text evidence="1">Belongs to the LysR transcriptional regulatory family.</text>
</comment>
<dbReference type="PROSITE" id="PS50931">
    <property type="entry name" value="HTH_LYSR"/>
    <property type="match status" value="1"/>
</dbReference>
<dbReference type="Gene3D" id="1.10.10.10">
    <property type="entry name" value="Winged helix-like DNA-binding domain superfamily/Winged helix DNA-binding domain"/>
    <property type="match status" value="1"/>
</dbReference>
<dbReference type="InterPro" id="IPR036388">
    <property type="entry name" value="WH-like_DNA-bd_sf"/>
</dbReference>
<dbReference type="Pfam" id="PF00126">
    <property type="entry name" value="HTH_1"/>
    <property type="match status" value="1"/>
</dbReference>
<organism evidence="6 7">
    <name type="scientific">Pseudomonas putida</name>
    <name type="common">Arthrobacter siderocapsulatus</name>
    <dbReference type="NCBI Taxonomy" id="303"/>
    <lineage>
        <taxon>Bacteria</taxon>
        <taxon>Pseudomonadati</taxon>
        <taxon>Pseudomonadota</taxon>
        <taxon>Gammaproteobacteria</taxon>
        <taxon>Pseudomonadales</taxon>
        <taxon>Pseudomonadaceae</taxon>
        <taxon>Pseudomonas</taxon>
    </lineage>
</organism>
<dbReference type="PRINTS" id="PR00039">
    <property type="entry name" value="HTHLYSR"/>
</dbReference>
<sequence>MGYMLAIIESLTASKKAIYSATNPLVFLTDMKLPALTAFRYFDMAARTESFVRAAELLHVTHGAVSRQVRLLEASLGVELFERRNRAIFLTAAGRTLLGTTQSIFEQLEGTVSRLQQHTRENVLVLSCEPTLAMKWLIPRLADFQARHADIQVHLMTAGGPVDFVRNGVDLALRRDDFQWEDGLHVQKICDEWVGPVASPNLQLPSRGFAGQRLLHSATRPEAWATWLRLNRKTARGVERADYEHFYLCIQAAVAGLGVAMASRLMVGDELASGQLVAPHGFVRDGSAYVLLCPQVLAETEKVQRFTEWVMEQAEPR</sequence>
<dbReference type="SUPFAM" id="SSF46785">
    <property type="entry name" value="Winged helix' DNA-binding domain"/>
    <property type="match status" value="1"/>
</dbReference>
<dbReference type="InterPro" id="IPR058163">
    <property type="entry name" value="LysR-type_TF_proteobact-type"/>
</dbReference>
<dbReference type="InterPro" id="IPR000847">
    <property type="entry name" value="LysR_HTH_N"/>
</dbReference>
<gene>
    <name evidence="6" type="primary">gcvA_2</name>
    <name evidence="6" type="ORF">PSEMO_03920</name>
</gene>
<evidence type="ECO:0000259" key="5">
    <source>
        <dbReference type="PROSITE" id="PS50931"/>
    </source>
</evidence>
<dbReference type="PANTHER" id="PTHR30537:SF74">
    <property type="entry name" value="HTH-TYPE TRANSCRIPTIONAL REGULATOR TRPI"/>
    <property type="match status" value="1"/>
</dbReference>
<proteinExistence type="inferred from homology"/>
<evidence type="ECO:0000256" key="3">
    <source>
        <dbReference type="ARBA" id="ARBA00023125"/>
    </source>
</evidence>
<comment type="caution">
    <text evidence="6">The sequence shown here is derived from an EMBL/GenBank/DDBJ whole genome shotgun (WGS) entry which is preliminary data.</text>
</comment>
<dbReference type="GO" id="GO:0003700">
    <property type="term" value="F:DNA-binding transcription factor activity"/>
    <property type="evidence" value="ECO:0007669"/>
    <property type="project" value="InterPro"/>
</dbReference>
<dbReference type="GO" id="GO:0006351">
    <property type="term" value="P:DNA-templated transcription"/>
    <property type="evidence" value="ECO:0007669"/>
    <property type="project" value="TreeGrafter"/>
</dbReference>
<dbReference type="AlphaFoldDB" id="A0A1Q9RB49"/>
<dbReference type="InterPro" id="IPR005119">
    <property type="entry name" value="LysR_subst-bd"/>
</dbReference>
<keyword evidence="3" id="KW-0238">DNA-binding</keyword>
<dbReference type="Proteomes" id="UP000186736">
    <property type="component" value="Unassembled WGS sequence"/>
</dbReference>
<evidence type="ECO:0000313" key="7">
    <source>
        <dbReference type="Proteomes" id="UP000186736"/>
    </source>
</evidence>
<keyword evidence="2" id="KW-0805">Transcription regulation</keyword>
<feature type="domain" description="HTH lysR-type" evidence="5">
    <location>
        <begin position="34"/>
        <end position="91"/>
    </location>
</feature>
<name>A0A1Q9RB49_PSEPU</name>
<evidence type="ECO:0000256" key="4">
    <source>
        <dbReference type="ARBA" id="ARBA00023163"/>
    </source>
</evidence>
<protein>
    <submittedName>
        <fullName evidence="6">Glycine cleavage system transcriptional activator</fullName>
    </submittedName>
</protein>
<dbReference type="SUPFAM" id="SSF53850">
    <property type="entry name" value="Periplasmic binding protein-like II"/>
    <property type="match status" value="1"/>
</dbReference>
<dbReference type="GO" id="GO:0043565">
    <property type="term" value="F:sequence-specific DNA binding"/>
    <property type="evidence" value="ECO:0007669"/>
    <property type="project" value="TreeGrafter"/>
</dbReference>
<dbReference type="Gene3D" id="3.40.190.10">
    <property type="entry name" value="Periplasmic binding protein-like II"/>
    <property type="match status" value="2"/>
</dbReference>
<reference evidence="6 7" key="1">
    <citation type="submission" date="2016-10" db="EMBL/GenBank/DDBJ databases">
        <title>Genome Sequence of Pseudomonas putida GM4FR.</title>
        <authorList>
            <person name="Poehlein A."/>
            <person name="Wemheuer F."/>
            <person name="Hollensteiner J."/>
            <person name="Wemheuer B."/>
        </authorList>
    </citation>
    <scope>NUCLEOTIDE SEQUENCE [LARGE SCALE GENOMIC DNA]</scope>
    <source>
        <strain evidence="6 7">GM4FR</strain>
    </source>
</reference>
<dbReference type="PANTHER" id="PTHR30537">
    <property type="entry name" value="HTH-TYPE TRANSCRIPTIONAL REGULATOR"/>
    <property type="match status" value="1"/>
</dbReference>
<evidence type="ECO:0000256" key="1">
    <source>
        <dbReference type="ARBA" id="ARBA00009437"/>
    </source>
</evidence>
<accession>A0A1Q9RB49</accession>
<dbReference type="FunFam" id="1.10.10.10:FF:000001">
    <property type="entry name" value="LysR family transcriptional regulator"/>
    <property type="match status" value="1"/>
</dbReference>
<dbReference type="InterPro" id="IPR036390">
    <property type="entry name" value="WH_DNA-bd_sf"/>
</dbReference>
<evidence type="ECO:0000313" key="6">
    <source>
        <dbReference type="EMBL" id="OLS64664.1"/>
    </source>
</evidence>
<dbReference type="EMBL" id="MKZO01000004">
    <property type="protein sequence ID" value="OLS64664.1"/>
    <property type="molecule type" value="Genomic_DNA"/>
</dbReference>
<dbReference type="Pfam" id="PF03466">
    <property type="entry name" value="LysR_substrate"/>
    <property type="match status" value="1"/>
</dbReference>